<dbReference type="Pfam" id="PF00691">
    <property type="entry name" value="OmpA"/>
    <property type="match status" value="1"/>
</dbReference>
<dbReference type="PANTHER" id="PTHR30024">
    <property type="entry name" value="ALIPHATIC SULFONATES-BINDING PROTEIN-RELATED"/>
    <property type="match status" value="1"/>
</dbReference>
<feature type="transmembrane region" description="Helical" evidence="6">
    <location>
        <begin position="7"/>
        <end position="26"/>
    </location>
</feature>
<comment type="similarity">
    <text evidence="2">Belongs to the bacterial solute-binding protein SsuA/TauA family.</text>
</comment>
<dbReference type="PROSITE" id="PS51123">
    <property type="entry name" value="OMPA_2"/>
    <property type="match status" value="1"/>
</dbReference>
<dbReference type="InterPro" id="IPR006665">
    <property type="entry name" value="OmpA-like"/>
</dbReference>
<evidence type="ECO:0000256" key="5">
    <source>
        <dbReference type="SAM" id="MobiDB-lite"/>
    </source>
</evidence>
<keyword evidence="6" id="KW-0812">Transmembrane</keyword>
<name>A0A5C5Z3W0_9BACT</name>
<sequence length="590" mass="65024">MPGKPTPLFYVATVAVIAGLIGFAGYRATRPADDGIPQPIAANGSGSSASGSGENDLDLSKITGAESPDSVGITTVKEYEFKPSERLPEVKGTAAYKQMEDNTVRFALNVWAGWAPIIQANNGFSAGKVWKTPSGEEFKVELVLIDDPVAMRDAYTSGEVHIGWCTLDMMPLLMEGFVKRNGDPIDSRVMPRIFQQVDWSNGGDGIVARGGIKSISDLRGKKIVLAENSPSQYFIMNMLVYGGVQPSEVEFVYTADAFQAAAAFNSQKDIDAVVSWAPDIYTLSEVKGNTMIVSTGTANKLIADVWFARADFAQEHPEICEGIVRGIFDSMQELNTDEGKQNVATLMADGYGLPASDALGMLADAHSTNWAENYQFFLNKNNPANFERVWNQAYYIYRRIGKVTHRTVKFDNVMDFSIIEKLGQEDKYANQVDEYTVPFIKTTTSQVRGAEEILTNTVVIHFFPNSSELYKKITKKVNDKDVESLYDPKVDFVLEEIAKLAGQFGTARIVIEGHTDSSMRGQAPASLVKELSQYRADAVKNALVKKFELDPNQFNTDGVGWDRPADPEDAMNHALNRRVEVKIYPAEAIE</sequence>
<proteinExistence type="inferred from homology"/>
<dbReference type="Gene3D" id="3.30.1330.60">
    <property type="entry name" value="OmpA-like domain"/>
    <property type="match status" value="1"/>
</dbReference>
<evidence type="ECO:0000256" key="2">
    <source>
        <dbReference type="ARBA" id="ARBA00010742"/>
    </source>
</evidence>
<dbReference type="PANTHER" id="PTHR30024:SF47">
    <property type="entry name" value="TAURINE-BINDING PERIPLASMIC PROTEIN"/>
    <property type="match status" value="1"/>
</dbReference>
<dbReference type="EMBL" id="SJPJ01000001">
    <property type="protein sequence ID" value="TWT81994.1"/>
    <property type="molecule type" value="Genomic_DNA"/>
</dbReference>
<dbReference type="GO" id="GO:0016020">
    <property type="term" value="C:membrane"/>
    <property type="evidence" value="ECO:0007669"/>
    <property type="project" value="UniProtKB-UniRule"/>
</dbReference>
<dbReference type="SUPFAM" id="SSF103088">
    <property type="entry name" value="OmpA-like"/>
    <property type="match status" value="1"/>
</dbReference>
<keyword evidence="3" id="KW-0732">Signal</keyword>
<dbReference type="Gene3D" id="3.40.190.10">
    <property type="entry name" value="Periplasmic binding protein-like II"/>
    <property type="match status" value="2"/>
</dbReference>
<feature type="compositionally biased region" description="Low complexity" evidence="5">
    <location>
        <begin position="41"/>
        <end position="53"/>
    </location>
</feature>
<feature type="region of interest" description="Disordered" evidence="5">
    <location>
        <begin position="37"/>
        <end position="66"/>
    </location>
</feature>
<dbReference type="AlphaFoldDB" id="A0A5C5Z3W0"/>
<evidence type="ECO:0000256" key="4">
    <source>
        <dbReference type="PROSITE-ProRule" id="PRU00473"/>
    </source>
</evidence>
<evidence type="ECO:0000259" key="7">
    <source>
        <dbReference type="PROSITE" id="PS51123"/>
    </source>
</evidence>
<feature type="domain" description="OmpA-like" evidence="7">
    <location>
        <begin position="449"/>
        <end position="587"/>
    </location>
</feature>
<dbReference type="Pfam" id="PF09084">
    <property type="entry name" value="NMT1"/>
    <property type="match status" value="1"/>
</dbReference>
<evidence type="ECO:0000256" key="3">
    <source>
        <dbReference type="ARBA" id="ARBA00022729"/>
    </source>
</evidence>
<evidence type="ECO:0000256" key="1">
    <source>
        <dbReference type="ARBA" id="ARBA00004418"/>
    </source>
</evidence>
<protein>
    <submittedName>
        <fullName evidence="8">Taurine-binding periplasmic protein</fullName>
    </submittedName>
</protein>
<evidence type="ECO:0000313" key="8">
    <source>
        <dbReference type="EMBL" id="TWT81994.1"/>
    </source>
</evidence>
<gene>
    <name evidence="8" type="primary">tauA</name>
    <name evidence="8" type="ORF">CA13_34490</name>
</gene>
<keyword evidence="9" id="KW-1185">Reference proteome</keyword>
<comment type="subcellular location">
    <subcellularLocation>
        <location evidence="1">Periplasm</location>
    </subcellularLocation>
</comment>
<dbReference type="RefSeq" id="WP_146398224.1">
    <property type="nucleotide sequence ID" value="NZ_SJPJ01000001.1"/>
</dbReference>
<dbReference type="InterPro" id="IPR015168">
    <property type="entry name" value="SsuA/THI5"/>
</dbReference>
<evidence type="ECO:0000256" key="6">
    <source>
        <dbReference type="SAM" id="Phobius"/>
    </source>
</evidence>
<accession>A0A5C5Z3W0</accession>
<dbReference type="OrthoDB" id="9815602at2"/>
<dbReference type="GO" id="GO:0042597">
    <property type="term" value="C:periplasmic space"/>
    <property type="evidence" value="ECO:0007669"/>
    <property type="project" value="UniProtKB-SubCell"/>
</dbReference>
<comment type="caution">
    <text evidence="8">The sequence shown here is derived from an EMBL/GenBank/DDBJ whole genome shotgun (WGS) entry which is preliminary data.</text>
</comment>
<dbReference type="Proteomes" id="UP000315010">
    <property type="component" value="Unassembled WGS sequence"/>
</dbReference>
<reference evidence="8 9" key="1">
    <citation type="submission" date="2019-02" db="EMBL/GenBank/DDBJ databases">
        <title>Deep-cultivation of Planctomycetes and their phenomic and genomic characterization uncovers novel biology.</title>
        <authorList>
            <person name="Wiegand S."/>
            <person name="Jogler M."/>
            <person name="Boedeker C."/>
            <person name="Pinto D."/>
            <person name="Vollmers J."/>
            <person name="Rivas-Marin E."/>
            <person name="Kohn T."/>
            <person name="Peeters S.H."/>
            <person name="Heuer A."/>
            <person name="Rast P."/>
            <person name="Oberbeckmann S."/>
            <person name="Bunk B."/>
            <person name="Jeske O."/>
            <person name="Meyerdierks A."/>
            <person name="Storesund J.E."/>
            <person name="Kallscheuer N."/>
            <person name="Luecker S."/>
            <person name="Lage O.M."/>
            <person name="Pohl T."/>
            <person name="Merkel B.J."/>
            <person name="Hornburger P."/>
            <person name="Mueller R.-W."/>
            <person name="Bruemmer F."/>
            <person name="Labrenz M."/>
            <person name="Spormann A.M."/>
            <person name="Op Den Camp H."/>
            <person name="Overmann J."/>
            <person name="Amann R."/>
            <person name="Jetten M.S.M."/>
            <person name="Mascher T."/>
            <person name="Medema M.H."/>
            <person name="Devos D.P."/>
            <person name="Kaster A.-K."/>
            <person name="Ovreas L."/>
            <person name="Rohde M."/>
            <person name="Galperin M.Y."/>
            <person name="Jogler C."/>
        </authorList>
    </citation>
    <scope>NUCLEOTIDE SEQUENCE [LARGE SCALE GENOMIC DNA]</scope>
    <source>
        <strain evidence="8 9">CA13</strain>
    </source>
</reference>
<dbReference type="SUPFAM" id="SSF53850">
    <property type="entry name" value="Periplasmic binding protein-like II"/>
    <property type="match status" value="1"/>
</dbReference>
<organism evidence="8 9">
    <name type="scientific">Novipirellula herctigrandis</name>
    <dbReference type="NCBI Taxonomy" id="2527986"/>
    <lineage>
        <taxon>Bacteria</taxon>
        <taxon>Pseudomonadati</taxon>
        <taxon>Planctomycetota</taxon>
        <taxon>Planctomycetia</taxon>
        <taxon>Pirellulales</taxon>
        <taxon>Pirellulaceae</taxon>
        <taxon>Novipirellula</taxon>
    </lineage>
</organism>
<dbReference type="InterPro" id="IPR036737">
    <property type="entry name" value="OmpA-like_sf"/>
</dbReference>
<keyword evidence="4 6" id="KW-0472">Membrane</keyword>
<evidence type="ECO:0000313" key="9">
    <source>
        <dbReference type="Proteomes" id="UP000315010"/>
    </source>
</evidence>
<dbReference type="CDD" id="cd07185">
    <property type="entry name" value="OmpA_C-like"/>
    <property type="match status" value="1"/>
</dbReference>
<keyword evidence="6" id="KW-1133">Transmembrane helix</keyword>